<dbReference type="PROSITE" id="PS50893">
    <property type="entry name" value="ABC_TRANSPORTER_2"/>
    <property type="match status" value="2"/>
</dbReference>
<sequence>FNKPRGAESLIVQSKQVPTEKVPSIIYRPSGRPLGIIYENVTVLGAQSGADGISNLPAILFKIAKWPFSKLLTRKTAASTKIIENVSGVLFPGETLLVLGRPGSGCSTALKAIANNHESFQDVHGMVSYAGLESKEMLEKFPSEVIYVSEEDIHFPTLKVKDTLGFGLRLRKPASEQRDDAIFADEMTDATLSAMGMMHTKDTIVGDAFIRGLSGGERKRITLGEVLVVNSAFGSWDNPIRGLDSSSATQFLRTLRSVSKSSGMSNAVSIYQVSEKIYEECFDRVMVLHEGQMIFYGLTSDAKQYFTDLGFECRNRQTTPDFLTSVTSPAERLICEDHRASFVPLTPVEMAHAFRNSTQYRKLLDEMERYRTTVVQDQNTITRFAQSVDELRSKWTLGKAAATTPLFKQVWVTLRRHYQLLWGERRTFYALIAFNLANALINGSTYYMAPKDATGSYERSCALFFSLIYFCLVGMAETTATVQSRDVLLKQSKYGFLRPVALVIAQALADIPVAFIQCLLFACCYYFTIGLVKTASAFWIFVLIVFTYYSAIQSMFRMLGAWSPNTSIALLLAGSAVPVNLLWSGFSPTRPTQLRWGSWIRRIAPSPWALEALIGNEFSGIDLTCPESQMVPTGRGYDDLQYQTCRIMGSEKGHRSVTGTTYMSYQFAFSRENLWRNFGILLVLWFLYTLLAGLGLTIMTRETSGSHSRVFKKSKSPSLARHTTPSDDVERNSNTSSHSSSFSTVQTDENEPIGEVSSKPHGSVFSFKDLSYYVNVNGEEKQLLRSISGYVKPGQLTALMGASGAGKTTLLDTLAQRISSGRVEGQLKINGKPLGPTFPRSCGFVMQQDVHEPLATVREALQFSARMRQPANIPDSEKMAYVENVINTLDMESIADALIGTPGDGKLSVEERKRITIGVELAARPSALLFLDEPTSGLDSQAAFSLIMFLRRVAQQGIPIICTIHQPSGVLFNMFDRILLLAPGGRTVFAGETGENSANVVEYFQKNGAMIAANDNPAEFIISLVSSQNADSRPWSEIWNQSEERKTLDEVVSELQSDGSLAHSYLADDVDTNQGGYALPLYAQTLEVTKRHWISVWRNGSYNFSRIWKALFIEMFIAFAFFKTKDTQQGLQNHMVAILLLAWIIPASCADLQNVWFEKWAIFTAREKNGIYDWKALVSACVAVELPWQIGTYTLIFFATYWTIGFPTTTTATGYFYFIWLLLAIFGTTYSQLLAALFPNATMSGHANSLIWCILMVFSGVLTPKAYMNDFYRPWLFWVDPMRYFFGGSVSSALHGLRVDCGPDEFVKFDPPPGQTCGEYAARFISQSAGYLMNESSSANCQYCQYSVGDDYLETLNFHYSDKWRDWAVFLGFCITNIALLYIVMWWNKGRLQRRV</sequence>
<feature type="transmembrane region" description="Helical" evidence="10">
    <location>
        <begin position="1367"/>
        <end position="1387"/>
    </location>
</feature>
<feature type="transmembrane region" description="Helical" evidence="10">
    <location>
        <begin position="1250"/>
        <end position="1268"/>
    </location>
</feature>
<organism evidence="12 13">
    <name type="scientific">Penicillium hordei</name>
    <dbReference type="NCBI Taxonomy" id="40994"/>
    <lineage>
        <taxon>Eukaryota</taxon>
        <taxon>Fungi</taxon>
        <taxon>Dikarya</taxon>
        <taxon>Ascomycota</taxon>
        <taxon>Pezizomycotina</taxon>
        <taxon>Eurotiomycetes</taxon>
        <taxon>Eurotiomycetidae</taxon>
        <taxon>Eurotiales</taxon>
        <taxon>Aspergillaceae</taxon>
        <taxon>Penicillium</taxon>
    </lineage>
</organism>
<evidence type="ECO:0000313" key="13">
    <source>
        <dbReference type="Proteomes" id="UP001213799"/>
    </source>
</evidence>
<dbReference type="InterPro" id="IPR003593">
    <property type="entry name" value="AAA+_ATPase"/>
</dbReference>
<dbReference type="GeneID" id="81589769"/>
<feature type="transmembrane region" description="Helical" evidence="10">
    <location>
        <begin position="428"/>
        <end position="449"/>
    </location>
</feature>
<feature type="transmembrane region" description="Helical" evidence="10">
    <location>
        <begin position="1136"/>
        <end position="1157"/>
    </location>
</feature>
<dbReference type="CDD" id="cd03232">
    <property type="entry name" value="ABCG_PDR_domain2"/>
    <property type="match status" value="1"/>
</dbReference>
<dbReference type="GO" id="GO:0005524">
    <property type="term" value="F:ATP binding"/>
    <property type="evidence" value="ECO:0007669"/>
    <property type="project" value="UniProtKB-KW"/>
</dbReference>
<feature type="domain" description="ABC transporter" evidence="11">
    <location>
        <begin position="765"/>
        <end position="1008"/>
    </location>
</feature>
<feature type="compositionally biased region" description="Low complexity" evidence="9">
    <location>
        <begin position="732"/>
        <end position="744"/>
    </location>
</feature>
<dbReference type="InterPro" id="IPR027417">
    <property type="entry name" value="P-loop_NTPase"/>
</dbReference>
<feature type="transmembrane region" description="Helical" evidence="10">
    <location>
        <begin position="535"/>
        <end position="556"/>
    </location>
</feature>
<keyword evidence="4 10" id="KW-0812">Transmembrane</keyword>
<name>A0AAD6E0F2_9EURO</name>
<evidence type="ECO:0000256" key="4">
    <source>
        <dbReference type="ARBA" id="ARBA00022692"/>
    </source>
</evidence>
<dbReference type="InterPro" id="IPR043926">
    <property type="entry name" value="ABCG_dom"/>
</dbReference>
<evidence type="ECO:0000256" key="8">
    <source>
        <dbReference type="ARBA" id="ARBA00023136"/>
    </source>
</evidence>
<keyword evidence="5" id="KW-0547">Nucleotide-binding</keyword>
<reference evidence="12" key="1">
    <citation type="journal article" date="2023" name="IMA Fungus">
        <title>Comparative genomic study of the Penicillium genus elucidates a diverse pangenome and 15 lateral gene transfer events.</title>
        <authorList>
            <person name="Petersen C."/>
            <person name="Sorensen T."/>
            <person name="Nielsen M.R."/>
            <person name="Sondergaard T.E."/>
            <person name="Sorensen J.L."/>
            <person name="Fitzpatrick D.A."/>
            <person name="Frisvad J.C."/>
            <person name="Nielsen K.L."/>
        </authorList>
    </citation>
    <scope>NUCLEOTIDE SEQUENCE</scope>
    <source>
        <strain evidence="12">IBT 12815</strain>
    </source>
</reference>
<evidence type="ECO:0000256" key="1">
    <source>
        <dbReference type="ARBA" id="ARBA00004141"/>
    </source>
</evidence>
<keyword evidence="7 10" id="KW-1133">Transmembrane helix</keyword>
<evidence type="ECO:0000259" key="11">
    <source>
        <dbReference type="PROSITE" id="PS50893"/>
    </source>
</evidence>
<dbReference type="InterPro" id="IPR003439">
    <property type="entry name" value="ABC_transporter-like_ATP-bd"/>
</dbReference>
<evidence type="ECO:0000256" key="2">
    <source>
        <dbReference type="ARBA" id="ARBA00006012"/>
    </source>
</evidence>
<dbReference type="InterPro" id="IPR010929">
    <property type="entry name" value="PDR_CDR_ABC"/>
</dbReference>
<protein>
    <recommendedName>
        <fullName evidence="11">ABC transporter domain-containing protein</fullName>
    </recommendedName>
</protein>
<dbReference type="SUPFAM" id="SSF52540">
    <property type="entry name" value="P-loop containing nucleoside triphosphate hydrolases"/>
    <property type="match status" value="2"/>
</dbReference>
<evidence type="ECO:0000256" key="10">
    <source>
        <dbReference type="SAM" id="Phobius"/>
    </source>
</evidence>
<dbReference type="Pfam" id="PF19055">
    <property type="entry name" value="ABC2_membrane_7"/>
    <property type="match status" value="1"/>
</dbReference>
<dbReference type="FunFam" id="3.40.50.300:FF:000054">
    <property type="entry name" value="ABC multidrug transporter atrF"/>
    <property type="match status" value="1"/>
</dbReference>
<dbReference type="InterPro" id="IPR034003">
    <property type="entry name" value="ABCG_PDR_2"/>
</dbReference>
<feature type="transmembrane region" description="Helical" evidence="10">
    <location>
        <begin position="568"/>
        <end position="586"/>
    </location>
</feature>
<reference evidence="12" key="2">
    <citation type="submission" date="2023-01" db="EMBL/GenBank/DDBJ databases">
        <authorList>
            <person name="Petersen C."/>
        </authorList>
    </citation>
    <scope>NUCLEOTIDE SEQUENCE</scope>
    <source>
        <strain evidence="12">IBT 12815</strain>
    </source>
</reference>
<comment type="caution">
    <text evidence="12">The sequence shown here is derived from an EMBL/GenBank/DDBJ whole genome shotgun (WGS) entry which is preliminary data.</text>
</comment>
<keyword evidence="3" id="KW-0813">Transport</keyword>
<dbReference type="InterPro" id="IPR013525">
    <property type="entry name" value="ABC2_TM"/>
</dbReference>
<feature type="non-terminal residue" evidence="12">
    <location>
        <position position="1396"/>
    </location>
</feature>
<comment type="similarity">
    <text evidence="2">Belongs to the ABC transporter superfamily. ABCG family. PDR (TC 3.A.1.205) subfamily.</text>
</comment>
<evidence type="ECO:0000313" key="12">
    <source>
        <dbReference type="EMBL" id="KAJ5598388.1"/>
    </source>
</evidence>
<dbReference type="Pfam" id="PF01061">
    <property type="entry name" value="ABC2_membrane"/>
    <property type="match status" value="2"/>
</dbReference>
<evidence type="ECO:0000256" key="6">
    <source>
        <dbReference type="ARBA" id="ARBA00022840"/>
    </source>
</evidence>
<dbReference type="GO" id="GO:0016020">
    <property type="term" value="C:membrane"/>
    <property type="evidence" value="ECO:0007669"/>
    <property type="project" value="UniProtKB-SubCell"/>
</dbReference>
<feature type="transmembrane region" description="Helical" evidence="10">
    <location>
        <begin position="500"/>
        <end position="529"/>
    </location>
</feature>
<accession>A0AAD6E0F2</accession>
<dbReference type="Gene3D" id="3.40.50.300">
    <property type="entry name" value="P-loop containing nucleotide triphosphate hydrolases"/>
    <property type="match status" value="2"/>
</dbReference>
<dbReference type="GO" id="GO:0140359">
    <property type="term" value="F:ABC-type transporter activity"/>
    <property type="evidence" value="ECO:0007669"/>
    <property type="project" value="InterPro"/>
</dbReference>
<dbReference type="GO" id="GO:0016887">
    <property type="term" value="F:ATP hydrolysis activity"/>
    <property type="evidence" value="ECO:0007669"/>
    <property type="project" value="InterPro"/>
</dbReference>
<feature type="transmembrane region" description="Helical" evidence="10">
    <location>
        <begin position="678"/>
        <end position="699"/>
    </location>
</feature>
<gene>
    <name evidence="12" type="ORF">N7537_008472</name>
</gene>
<dbReference type="Proteomes" id="UP001213799">
    <property type="component" value="Unassembled WGS sequence"/>
</dbReference>
<dbReference type="Pfam" id="PF00005">
    <property type="entry name" value="ABC_tran"/>
    <property type="match status" value="2"/>
</dbReference>
<feature type="domain" description="ABC transporter" evidence="11">
    <location>
        <begin position="66"/>
        <end position="315"/>
    </location>
</feature>
<dbReference type="PANTHER" id="PTHR19241">
    <property type="entry name" value="ATP-BINDING CASSETTE TRANSPORTER"/>
    <property type="match status" value="1"/>
</dbReference>
<dbReference type="InterPro" id="IPR034001">
    <property type="entry name" value="ABCG_PDR_1"/>
</dbReference>
<keyword evidence="13" id="KW-1185">Reference proteome</keyword>
<dbReference type="SMART" id="SM00382">
    <property type="entry name" value="AAA"/>
    <property type="match status" value="2"/>
</dbReference>
<dbReference type="Pfam" id="PF06422">
    <property type="entry name" value="PDR_CDR"/>
    <property type="match status" value="1"/>
</dbReference>
<dbReference type="PROSITE" id="PS00211">
    <property type="entry name" value="ABC_TRANSPORTER_1"/>
    <property type="match status" value="1"/>
</dbReference>
<keyword evidence="8 10" id="KW-0472">Membrane</keyword>
<evidence type="ECO:0000256" key="7">
    <source>
        <dbReference type="ARBA" id="ARBA00022989"/>
    </source>
</evidence>
<evidence type="ECO:0000256" key="5">
    <source>
        <dbReference type="ARBA" id="ARBA00022741"/>
    </source>
</evidence>
<feature type="transmembrane region" description="Helical" evidence="10">
    <location>
        <begin position="461"/>
        <end position="480"/>
    </location>
</feature>
<dbReference type="CDD" id="cd03233">
    <property type="entry name" value="ABCG_PDR_domain1"/>
    <property type="match status" value="1"/>
</dbReference>
<comment type="subcellular location">
    <subcellularLocation>
        <location evidence="1">Membrane</location>
        <topology evidence="1">Multi-pass membrane protein</topology>
    </subcellularLocation>
</comment>
<evidence type="ECO:0000256" key="3">
    <source>
        <dbReference type="ARBA" id="ARBA00022448"/>
    </source>
</evidence>
<feature type="transmembrane region" description="Helical" evidence="10">
    <location>
        <begin position="1214"/>
        <end position="1238"/>
    </location>
</feature>
<feature type="region of interest" description="Disordered" evidence="9">
    <location>
        <begin position="707"/>
        <end position="757"/>
    </location>
</feature>
<proteinExistence type="inferred from homology"/>
<dbReference type="EMBL" id="JAQJAE010000004">
    <property type="protein sequence ID" value="KAJ5598388.1"/>
    <property type="molecule type" value="Genomic_DNA"/>
</dbReference>
<keyword evidence="6" id="KW-0067">ATP-binding</keyword>
<evidence type="ECO:0000256" key="9">
    <source>
        <dbReference type="SAM" id="MobiDB-lite"/>
    </source>
</evidence>
<feature type="transmembrane region" description="Helical" evidence="10">
    <location>
        <begin position="1177"/>
        <end position="1202"/>
    </location>
</feature>
<dbReference type="InterPro" id="IPR017871">
    <property type="entry name" value="ABC_transporter-like_CS"/>
</dbReference>
<dbReference type="RefSeq" id="XP_056751603.1">
    <property type="nucleotide sequence ID" value="XM_056899527.1"/>
</dbReference>